<dbReference type="Proteomes" id="UP000078419">
    <property type="component" value="Unassembled WGS sequence"/>
</dbReference>
<evidence type="ECO:0000313" key="1">
    <source>
        <dbReference type="EMBL" id="SBO14293.1"/>
    </source>
</evidence>
<accession>A0AA45ZHL4</accession>
<reference evidence="2" key="1">
    <citation type="submission" date="2016-03" db="EMBL/GenBank/DDBJ databases">
        <authorList>
            <person name="Loux Valentin"/>
        </authorList>
    </citation>
    <scope>NUCLEOTIDE SEQUENCE [LARGE SCALE GENOMIC DNA]</scope>
    <source>
        <strain evidence="2">C1</strain>
    </source>
</reference>
<dbReference type="AlphaFoldDB" id="A0AA45ZHL4"/>
<name>A0AA45ZHL4_ANAPH</name>
<gene>
    <name evidence="1" type="ORF">ANAPC1_00640</name>
</gene>
<organism evidence="1 2">
    <name type="scientific">Anaplasma phagocytophilum</name>
    <name type="common">Ehrlichia phagocytophila</name>
    <dbReference type="NCBI Taxonomy" id="948"/>
    <lineage>
        <taxon>Bacteria</taxon>
        <taxon>Pseudomonadati</taxon>
        <taxon>Pseudomonadota</taxon>
        <taxon>Alphaproteobacteria</taxon>
        <taxon>Rickettsiales</taxon>
        <taxon>Anaplasmataceae</taxon>
        <taxon>Anaplasma</taxon>
        <taxon>phagocytophilum group</taxon>
    </lineage>
</organism>
<protein>
    <submittedName>
        <fullName evidence="1">Uncharacterized protein</fullName>
    </submittedName>
</protein>
<proteinExistence type="predicted"/>
<sequence length="73" mass="8289">MLLAHRNSNFSIFSVGIQHSSNGKEVYVSPHYDTSCLSNELRMQDSFSDKQRAVDAAIGQIERAFAWIYYDAT</sequence>
<evidence type="ECO:0000313" key="2">
    <source>
        <dbReference type="Proteomes" id="UP000078419"/>
    </source>
</evidence>
<dbReference type="EMBL" id="FLLR01000020">
    <property type="protein sequence ID" value="SBO14293.1"/>
    <property type="molecule type" value="Genomic_DNA"/>
</dbReference>
<dbReference type="RefSeq" id="WP_064660393.1">
    <property type="nucleotide sequence ID" value="NZ_FLLR01000020.1"/>
</dbReference>
<comment type="caution">
    <text evidence="1">The sequence shown here is derived from an EMBL/GenBank/DDBJ whole genome shotgun (WGS) entry which is preliminary data.</text>
</comment>